<dbReference type="EMBL" id="NOXG01000003">
    <property type="protein sequence ID" value="PYD76425.1"/>
    <property type="molecule type" value="Genomic_DNA"/>
</dbReference>
<dbReference type="RefSeq" id="WP_110528611.1">
    <property type="nucleotide sequence ID" value="NZ_NOXG01000003.1"/>
</dbReference>
<evidence type="ECO:0000256" key="2">
    <source>
        <dbReference type="ARBA" id="ARBA00011915"/>
    </source>
</evidence>
<dbReference type="GO" id="GO:0003860">
    <property type="term" value="F:3-hydroxyisobutyryl-CoA hydrolase activity"/>
    <property type="evidence" value="ECO:0007669"/>
    <property type="project" value="UniProtKB-EC"/>
</dbReference>
<dbReference type="EC" id="3.1.2.4" evidence="2"/>
<dbReference type="SUPFAM" id="SSF52096">
    <property type="entry name" value="ClpP/crotonase"/>
    <property type="match status" value="1"/>
</dbReference>
<evidence type="ECO:0000256" key="1">
    <source>
        <dbReference type="ARBA" id="ARBA00001709"/>
    </source>
</evidence>
<dbReference type="Proteomes" id="UP000247609">
    <property type="component" value="Unassembled WGS sequence"/>
</dbReference>
<dbReference type="Pfam" id="PF16113">
    <property type="entry name" value="ECH_2"/>
    <property type="match status" value="1"/>
</dbReference>
<evidence type="ECO:0000313" key="6">
    <source>
        <dbReference type="Proteomes" id="UP000247609"/>
    </source>
</evidence>
<proteinExistence type="predicted"/>
<keyword evidence="3" id="KW-0378">Hydrolase</keyword>
<comment type="caution">
    <text evidence="5">The sequence shown here is derived from an EMBL/GenBank/DDBJ whole genome shotgun (WGS) entry which is preliminary data.</text>
</comment>
<dbReference type="InterPro" id="IPR029045">
    <property type="entry name" value="ClpP/crotonase-like_dom_sf"/>
</dbReference>
<dbReference type="CDD" id="cd06558">
    <property type="entry name" value="crotonase-like"/>
    <property type="match status" value="1"/>
</dbReference>
<evidence type="ECO:0000313" key="5">
    <source>
        <dbReference type="EMBL" id="PYD76425.1"/>
    </source>
</evidence>
<accession>A0A318QBW3</accession>
<dbReference type="NCBIfam" id="NF004127">
    <property type="entry name" value="PRK05617.1"/>
    <property type="match status" value="1"/>
</dbReference>
<evidence type="ECO:0000259" key="4">
    <source>
        <dbReference type="Pfam" id="PF16113"/>
    </source>
</evidence>
<sequence>MTDGTLRISREGHLGRITLDRPRALNALDAGMVAAIAGCLRTWREDREIRTIMIDSTASRAFCAGADLRALHALLQTSGAEAVLSVFRGNYRLVSMLAGYPKPIVSFMDGICMGGGIGLGGHVRHRIVTGNSVLAMPEVAIALTPDAGGSYLLSRAPGLSGLRLAMTGGRMNAAEAIAAGFADRLVPSAHLEQVAADLARHPAGRVLDLAPAVTAEAAGWGDMAEVDAIYDAPDVNGVLERLRTCDAPWAEADRAALAQADPFAVEVAWRAYFRARALPDLDMVLEQEFRLVSALIRRPDFAEGIRARLIDRDNAPRWSCAGRQGITPRQVDACFAPAPVSLDLPVLPAAQG</sequence>
<dbReference type="GO" id="GO:0005829">
    <property type="term" value="C:cytosol"/>
    <property type="evidence" value="ECO:0007669"/>
    <property type="project" value="TreeGrafter"/>
</dbReference>
<gene>
    <name evidence="5" type="ORF">CFR71_05910</name>
</gene>
<evidence type="ECO:0000256" key="3">
    <source>
        <dbReference type="ARBA" id="ARBA00022801"/>
    </source>
</evidence>
<dbReference type="Gene3D" id="3.90.226.10">
    <property type="entry name" value="2-enoyl-CoA Hydratase, Chain A, domain 1"/>
    <property type="match status" value="1"/>
</dbReference>
<protein>
    <recommendedName>
        <fullName evidence="2">3-hydroxyisobutyryl-CoA hydrolase</fullName>
        <ecNumber evidence="2">3.1.2.4</ecNumber>
    </recommendedName>
</protein>
<dbReference type="PANTHER" id="PTHR43176">
    <property type="entry name" value="3-HYDROXYISOBUTYRYL-COA HYDROLASE-RELATED"/>
    <property type="match status" value="1"/>
</dbReference>
<dbReference type="GO" id="GO:0006574">
    <property type="term" value="P:L-valine catabolic process"/>
    <property type="evidence" value="ECO:0007669"/>
    <property type="project" value="TreeGrafter"/>
</dbReference>
<dbReference type="InterPro" id="IPR032259">
    <property type="entry name" value="HIBYL-CoA-H"/>
</dbReference>
<dbReference type="AlphaFoldDB" id="A0A318QBW3"/>
<organism evidence="5 6">
    <name type="scientific">Novacetimonas pomaceti</name>
    <dbReference type="NCBI Taxonomy" id="2021998"/>
    <lineage>
        <taxon>Bacteria</taxon>
        <taxon>Pseudomonadati</taxon>
        <taxon>Pseudomonadota</taxon>
        <taxon>Alphaproteobacteria</taxon>
        <taxon>Acetobacterales</taxon>
        <taxon>Acetobacteraceae</taxon>
        <taxon>Novacetimonas</taxon>
    </lineage>
</organism>
<name>A0A318QBW3_9PROT</name>
<reference evidence="5 6" key="1">
    <citation type="submission" date="2017-07" db="EMBL/GenBank/DDBJ databases">
        <title>A draft genome sequence of Komagataeibacter sp. T5K1.</title>
        <authorList>
            <person name="Skraban J."/>
            <person name="Cleenwerck I."/>
            <person name="Vandamme P."/>
            <person name="Trcek J."/>
        </authorList>
    </citation>
    <scope>NUCLEOTIDE SEQUENCE [LARGE SCALE GENOMIC DNA]</scope>
    <source>
        <strain evidence="5 6">T5K1</strain>
    </source>
</reference>
<comment type="catalytic activity">
    <reaction evidence="1">
        <text>3-hydroxy-2-methylpropanoyl-CoA + H2O = 3-hydroxy-2-methylpropanoate + CoA + H(+)</text>
        <dbReference type="Rhea" id="RHEA:20888"/>
        <dbReference type="ChEBI" id="CHEBI:11805"/>
        <dbReference type="ChEBI" id="CHEBI:15377"/>
        <dbReference type="ChEBI" id="CHEBI:15378"/>
        <dbReference type="ChEBI" id="CHEBI:57287"/>
        <dbReference type="ChEBI" id="CHEBI:57340"/>
        <dbReference type="EC" id="3.1.2.4"/>
    </reaction>
</comment>
<feature type="domain" description="Enoyl-CoA hydratase/isomerase" evidence="4">
    <location>
        <begin position="15"/>
        <end position="335"/>
    </location>
</feature>
<dbReference type="InterPro" id="IPR045004">
    <property type="entry name" value="ECH_dom"/>
</dbReference>
<dbReference type="PANTHER" id="PTHR43176:SF3">
    <property type="entry name" value="3-HYDROXYISOBUTYRYL-COA HYDROLASE, MITOCHONDRIAL"/>
    <property type="match status" value="1"/>
</dbReference>